<dbReference type="CDD" id="cd00761">
    <property type="entry name" value="Glyco_tranf_GTA_type"/>
    <property type="match status" value="1"/>
</dbReference>
<dbReference type="InterPro" id="IPR001173">
    <property type="entry name" value="Glyco_trans_2-like"/>
</dbReference>
<dbReference type="KEGG" id="halx:M0R89_11225"/>
<evidence type="ECO:0000256" key="2">
    <source>
        <dbReference type="ARBA" id="ARBA00022676"/>
    </source>
</evidence>
<evidence type="ECO:0000259" key="4">
    <source>
        <dbReference type="Pfam" id="PF00535"/>
    </source>
</evidence>
<organism evidence="5 6">
    <name type="scientific">Halorussus limi</name>
    <dbReference type="NCBI Taxonomy" id="2938695"/>
    <lineage>
        <taxon>Archaea</taxon>
        <taxon>Methanobacteriati</taxon>
        <taxon>Methanobacteriota</taxon>
        <taxon>Stenosarchaea group</taxon>
        <taxon>Halobacteria</taxon>
        <taxon>Halobacteriales</taxon>
        <taxon>Haladaptataceae</taxon>
        <taxon>Halorussus</taxon>
    </lineage>
</organism>
<dbReference type="RefSeq" id="WP_248649175.1">
    <property type="nucleotide sequence ID" value="NZ_CP096659.1"/>
</dbReference>
<dbReference type="PANTHER" id="PTHR43179">
    <property type="entry name" value="RHAMNOSYLTRANSFERASE WBBL"/>
    <property type="match status" value="1"/>
</dbReference>
<dbReference type="SUPFAM" id="SSF53448">
    <property type="entry name" value="Nucleotide-diphospho-sugar transferases"/>
    <property type="match status" value="1"/>
</dbReference>
<sequence length="317" mass="34230">MELSVVVPTLNGRERLASCLDALAAYAPDAEVVVVNGPSADGTTGMIRERDDVDVLIEVSDRKLNVARNAGLSTASGDAIALVGQDNAVEPTWAEGVRDALADADTDAVTGPVHRSVRAGVTAETEESRTIDGREVTYFEGGNVAFTREAIEAVDGFDEYLVTGGARDCAHRLAANDYEVAWSPSVCVIHDDADDDEDDDRDWGWKYRALAYRLVKNYGPRPGVFARTFRDAVSDAASNASDVIRGEQTPSGWIGSGKRVTKSIAVGSKDGLWSRLRDRSDARNPNGLSARADRAVELYDWRTAPETVDDPVEEPEQ</sequence>
<gene>
    <name evidence="5" type="ORF">M0R89_11225</name>
</gene>
<dbReference type="GO" id="GO:0016757">
    <property type="term" value="F:glycosyltransferase activity"/>
    <property type="evidence" value="ECO:0007669"/>
    <property type="project" value="UniProtKB-KW"/>
</dbReference>
<dbReference type="Pfam" id="PF00535">
    <property type="entry name" value="Glycos_transf_2"/>
    <property type="match status" value="1"/>
</dbReference>
<dbReference type="Gene3D" id="3.90.550.10">
    <property type="entry name" value="Spore Coat Polysaccharide Biosynthesis Protein SpsA, Chain A"/>
    <property type="match status" value="1"/>
</dbReference>
<dbReference type="InterPro" id="IPR029044">
    <property type="entry name" value="Nucleotide-diphossugar_trans"/>
</dbReference>
<evidence type="ECO:0000313" key="6">
    <source>
        <dbReference type="Proteomes" id="UP000830729"/>
    </source>
</evidence>
<reference evidence="5 6" key="1">
    <citation type="submission" date="2022-04" db="EMBL/GenBank/DDBJ databases">
        <title>Diverse halophilic archaea isolated from saline environments.</title>
        <authorList>
            <person name="Cui H.-L."/>
        </authorList>
    </citation>
    <scope>NUCLEOTIDE SEQUENCE [LARGE SCALE GENOMIC DNA]</scope>
    <source>
        <strain evidence="5 6">XZYJT49</strain>
    </source>
</reference>
<name>A0A8U0HQG7_9EURY</name>
<proteinExistence type="inferred from homology"/>
<dbReference type="GeneID" id="72185778"/>
<evidence type="ECO:0000256" key="1">
    <source>
        <dbReference type="ARBA" id="ARBA00006739"/>
    </source>
</evidence>
<dbReference type="EMBL" id="CP096659">
    <property type="protein sequence ID" value="UPV73119.1"/>
    <property type="molecule type" value="Genomic_DNA"/>
</dbReference>
<dbReference type="Proteomes" id="UP000830729">
    <property type="component" value="Chromosome"/>
</dbReference>
<dbReference type="AlphaFoldDB" id="A0A8U0HQG7"/>
<evidence type="ECO:0000256" key="3">
    <source>
        <dbReference type="ARBA" id="ARBA00022679"/>
    </source>
</evidence>
<feature type="domain" description="Glycosyltransferase 2-like" evidence="4">
    <location>
        <begin position="4"/>
        <end position="118"/>
    </location>
</feature>
<keyword evidence="6" id="KW-1185">Reference proteome</keyword>
<dbReference type="PANTHER" id="PTHR43179:SF12">
    <property type="entry name" value="GALACTOFURANOSYLTRANSFERASE GLFT2"/>
    <property type="match status" value="1"/>
</dbReference>
<keyword evidence="3" id="KW-0808">Transferase</keyword>
<accession>A0A8U0HQG7</accession>
<protein>
    <submittedName>
        <fullName evidence="5">Glycosyltransferase family 2 protein</fullName>
    </submittedName>
</protein>
<comment type="similarity">
    <text evidence="1">Belongs to the glycosyltransferase 2 family.</text>
</comment>
<evidence type="ECO:0000313" key="5">
    <source>
        <dbReference type="EMBL" id="UPV73119.1"/>
    </source>
</evidence>
<keyword evidence="2" id="KW-0328">Glycosyltransferase</keyword>